<evidence type="ECO:0000256" key="1">
    <source>
        <dbReference type="SAM" id="MobiDB-lite"/>
    </source>
</evidence>
<dbReference type="SMART" id="SM00220">
    <property type="entry name" value="S_TKc"/>
    <property type="match status" value="1"/>
</dbReference>
<feature type="region of interest" description="Disordered" evidence="1">
    <location>
        <begin position="408"/>
        <end position="475"/>
    </location>
</feature>
<dbReference type="Proteomes" id="UP001446871">
    <property type="component" value="Unassembled WGS sequence"/>
</dbReference>
<protein>
    <recommendedName>
        <fullName evidence="2">Protein kinase domain-containing protein</fullName>
    </recommendedName>
</protein>
<keyword evidence="4" id="KW-1185">Reference proteome</keyword>
<accession>A0ABR1WKE1</accession>
<feature type="compositionally biased region" description="Acidic residues" evidence="1">
    <location>
        <begin position="423"/>
        <end position="438"/>
    </location>
</feature>
<feature type="domain" description="Protein kinase" evidence="2">
    <location>
        <begin position="29"/>
        <end position="371"/>
    </location>
</feature>
<name>A0ABR1WKE1_9PEZI</name>
<evidence type="ECO:0000313" key="4">
    <source>
        <dbReference type="Proteomes" id="UP001446871"/>
    </source>
</evidence>
<evidence type="ECO:0000313" key="3">
    <source>
        <dbReference type="EMBL" id="KAK8084010.1"/>
    </source>
</evidence>
<organism evidence="3 4">
    <name type="scientific">Apiospora saccharicola</name>
    <dbReference type="NCBI Taxonomy" id="335842"/>
    <lineage>
        <taxon>Eukaryota</taxon>
        <taxon>Fungi</taxon>
        <taxon>Dikarya</taxon>
        <taxon>Ascomycota</taxon>
        <taxon>Pezizomycotina</taxon>
        <taxon>Sordariomycetes</taxon>
        <taxon>Xylariomycetidae</taxon>
        <taxon>Amphisphaeriales</taxon>
        <taxon>Apiosporaceae</taxon>
        <taxon>Apiospora</taxon>
    </lineage>
</organism>
<dbReference type="InterPro" id="IPR011009">
    <property type="entry name" value="Kinase-like_dom_sf"/>
</dbReference>
<dbReference type="EMBL" id="JAQQWM010000001">
    <property type="protein sequence ID" value="KAK8084010.1"/>
    <property type="molecule type" value="Genomic_DNA"/>
</dbReference>
<evidence type="ECO:0000259" key="2">
    <source>
        <dbReference type="PROSITE" id="PS50011"/>
    </source>
</evidence>
<comment type="caution">
    <text evidence="3">The sequence shown here is derived from an EMBL/GenBank/DDBJ whole genome shotgun (WGS) entry which is preliminary data.</text>
</comment>
<sequence>MGMDLEPKFDRQITESHLITYFATRPNNFQLERFLASGAGANAWLVRYRKQAGDRWGRIVLKTPLGISAAGYDEDPFDVGFGVEEFKAEKNILNAIRTRHLVKLVTLSDAEDPLKQDGPRDFFQRWIYLEYLQHGTLGEFARKCTRHGIPHLPNRLLWRIFLCLIRACVAMAYVPDVPVDRYDENEEPCAVNTKSVSYSHNDMHSDNIMIGDMLSDPDDVEHFISPVIKFIDLENCAQYSNTNGASIPCSPGGEGKGVQRNLEKVAENMMELILLESTYDLDLDLGGDNDQGGGGGGGGAETDNSVWFEPGWYHDGFATAAKPLLPSPDAMIQQMPAPWLDPDLRRLLCECAAIDVRKRPRLRNDLLPEVLEAVEQRDADYYREDEYCVDPDAEEDVAVLRLVQRVLGAAPPPPPGTGTGTGEDAEGDGDGEGPESMEIDQPAAAESSRRRNRDGRSASPESSGERLRRFNFRAR</sequence>
<dbReference type="SUPFAM" id="SSF56112">
    <property type="entry name" value="Protein kinase-like (PK-like)"/>
    <property type="match status" value="1"/>
</dbReference>
<gene>
    <name evidence="3" type="ORF">PG996_002791</name>
</gene>
<reference evidence="3 4" key="1">
    <citation type="submission" date="2023-01" db="EMBL/GenBank/DDBJ databases">
        <title>Analysis of 21 Apiospora genomes using comparative genomics revels a genus with tremendous synthesis potential of carbohydrate active enzymes and secondary metabolites.</title>
        <authorList>
            <person name="Sorensen T."/>
        </authorList>
    </citation>
    <scope>NUCLEOTIDE SEQUENCE [LARGE SCALE GENOMIC DNA]</scope>
    <source>
        <strain evidence="3 4">CBS 83171</strain>
    </source>
</reference>
<proteinExistence type="predicted"/>
<dbReference type="PROSITE" id="PS50011">
    <property type="entry name" value="PROTEIN_KINASE_DOM"/>
    <property type="match status" value="1"/>
</dbReference>
<dbReference type="InterPro" id="IPR000719">
    <property type="entry name" value="Prot_kinase_dom"/>
</dbReference>
<dbReference type="Gene3D" id="1.10.510.10">
    <property type="entry name" value="Transferase(Phosphotransferase) domain 1"/>
    <property type="match status" value="1"/>
</dbReference>